<comment type="similarity">
    <text evidence="6">Belongs to the PIR protein family.</text>
</comment>
<dbReference type="Proteomes" id="UP000799441">
    <property type="component" value="Unassembled WGS sequence"/>
</dbReference>
<evidence type="ECO:0000256" key="3">
    <source>
        <dbReference type="ARBA" id="ARBA00022525"/>
    </source>
</evidence>
<evidence type="ECO:0000256" key="4">
    <source>
        <dbReference type="ARBA" id="ARBA00022729"/>
    </source>
</evidence>
<dbReference type="AlphaFoldDB" id="A0A9P4QBD9"/>
<evidence type="ECO:0000256" key="8">
    <source>
        <dbReference type="SAM" id="SignalP"/>
    </source>
</evidence>
<feature type="region of interest" description="Disordered" evidence="7">
    <location>
        <begin position="160"/>
        <end position="328"/>
    </location>
</feature>
<dbReference type="Pfam" id="PF00399">
    <property type="entry name" value="PIR"/>
    <property type="match status" value="6"/>
</dbReference>
<dbReference type="PANTHER" id="PTHR47254:SF1">
    <property type="entry name" value="CELL WALL MANNOPROTEIN CIS3-RELATED"/>
    <property type="match status" value="1"/>
</dbReference>
<dbReference type="PANTHER" id="PTHR47254">
    <property type="entry name" value="CELL WALL MANNOPROTEIN CIS3-RELATED"/>
    <property type="match status" value="1"/>
</dbReference>
<evidence type="ECO:0000256" key="6">
    <source>
        <dbReference type="ARBA" id="ARBA00038219"/>
    </source>
</evidence>
<evidence type="ECO:0000313" key="11">
    <source>
        <dbReference type="Proteomes" id="UP000799441"/>
    </source>
</evidence>
<dbReference type="Pfam" id="PF22799">
    <property type="entry name" value="PIR1-like_C"/>
    <property type="match status" value="1"/>
</dbReference>
<reference evidence="10" key="1">
    <citation type="journal article" date="2020" name="Stud. Mycol.">
        <title>101 Dothideomycetes genomes: a test case for predicting lifestyles and emergence of pathogens.</title>
        <authorList>
            <person name="Haridas S."/>
            <person name="Albert R."/>
            <person name="Binder M."/>
            <person name="Bloem J."/>
            <person name="Labutti K."/>
            <person name="Salamov A."/>
            <person name="Andreopoulos B."/>
            <person name="Baker S."/>
            <person name="Barry K."/>
            <person name="Bills G."/>
            <person name="Bluhm B."/>
            <person name="Cannon C."/>
            <person name="Castanera R."/>
            <person name="Culley D."/>
            <person name="Daum C."/>
            <person name="Ezra D."/>
            <person name="Gonzalez J."/>
            <person name="Henrissat B."/>
            <person name="Kuo A."/>
            <person name="Liang C."/>
            <person name="Lipzen A."/>
            <person name="Lutzoni F."/>
            <person name="Magnuson J."/>
            <person name="Mondo S."/>
            <person name="Nolan M."/>
            <person name="Ohm R."/>
            <person name="Pangilinan J."/>
            <person name="Park H.-J."/>
            <person name="Ramirez L."/>
            <person name="Alfaro M."/>
            <person name="Sun H."/>
            <person name="Tritt A."/>
            <person name="Yoshinaga Y."/>
            <person name="Zwiers L.-H."/>
            <person name="Turgeon B."/>
            <person name="Goodwin S."/>
            <person name="Spatafora J."/>
            <person name="Crous P."/>
            <person name="Grigoriev I."/>
        </authorList>
    </citation>
    <scope>NUCLEOTIDE SEQUENCE</scope>
    <source>
        <strain evidence="10">CBS 116435</strain>
    </source>
</reference>
<accession>A0A9P4QBD9</accession>
<evidence type="ECO:0000313" key="10">
    <source>
        <dbReference type="EMBL" id="KAF2724083.1"/>
    </source>
</evidence>
<evidence type="ECO:0000256" key="1">
    <source>
        <dbReference type="ARBA" id="ARBA00004191"/>
    </source>
</evidence>
<gene>
    <name evidence="10" type="ORF">K431DRAFT_200344</name>
</gene>
<keyword evidence="4 8" id="KW-0732">Signal</keyword>
<feature type="non-terminal residue" evidence="10">
    <location>
        <position position="328"/>
    </location>
</feature>
<keyword evidence="5" id="KW-0677">Repeat</keyword>
<keyword evidence="3" id="KW-0964">Secreted</keyword>
<feature type="compositionally biased region" description="Polar residues" evidence="7">
    <location>
        <begin position="168"/>
        <end position="295"/>
    </location>
</feature>
<dbReference type="EMBL" id="MU003773">
    <property type="protein sequence ID" value="KAF2724083.1"/>
    <property type="molecule type" value="Genomic_DNA"/>
</dbReference>
<feature type="signal peptide" evidence="8">
    <location>
        <begin position="1"/>
        <end position="16"/>
    </location>
</feature>
<dbReference type="GO" id="GO:0009277">
    <property type="term" value="C:fungal-type cell wall"/>
    <property type="evidence" value="ECO:0007669"/>
    <property type="project" value="TreeGrafter"/>
</dbReference>
<keyword evidence="2" id="KW-0134">Cell wall</keyword>
<dbReference type="GO" id="GO:0005199">
    <property type="term" value="F:structural constituent of cell wall"/>
    <property type="evidence" value="ECO:0007669"/>
    <property type="project" value="InterPro"/>
</dbReference>
<name>A0A9P4QBD9_9PEZI</name>
<dbReference type="GO" id="GO:0031505">
    <property type="term" value="P:fungal-type cell wall organization"/>
    <property type="evidence" value="ECO:0007669"/>
    <property type="project" value="UniProtKB-ARBA"/>
</dbReference>
<comment type="subcellular location">
    <subcellularLocation>
        <location evidence="1">Secreted</location>
        <location evidence="1">Cell wall</location>
    </subcellularLocation>
</comment>
<dbReference type="InterPro" id="IPR051153">
    <property type="entry name" value="Yeast_CWMannoprotein_PIR"/>
</dbReference>
<comment type="caution">
    <text evidence="10">The sequence shown here is derived from an EMBL/GenBank/DDBJ whole genome shotgun (WGS) entry which is preliminary data.</text>
</comment>
<dbReference type="OrthoDB" id="5415592at2759"/>
<keyword evidence="11" id="KW-1185">Reference proteome</keyword>
<protein>
    <submittedName>
        <fullName evidence="10">Cell wall manno protein PIR3</fullName>
    </submittedName>
</protein>
<evidence type="ECO:0000256" key="2">
    <source>
        <dbReference type="ARBA" id="ARBA00022512"/>
    </source>
</evidence>
<evidence type="ECO:0000256" key="5">
    <source>
        <dbReference type="ARBA" id="ARBA00022737"/>
    </source>
</evidence>
<dbReference type="InterPro" id="IPR000420">
    <property type="entry name" value="Yeast_PIR_rpt"/>
</dbReference>
<organism evidence="10 11">
    <name type="scientific">Polychaeton citri CBS 116435</name>
    <dbReference type="NCBI Taxonomy" id="1314669"/>
    <lineage>
        <taxon>Eukaryota</taxon>
        <taxon>Fungi</taxon>
        <taxon>Dikarya</taxon>
        <taxon>Ascomycota</taxon>
        <taxon>Pezizomycotina</taxon>
        <taxon>Dothideomycetes</taxon>
        <taxon>Dothideomycetidae</taxon>
        <taxon>Capnodiales</taxon>
        <taxon>Capnodiaceae</taxon>
        <taxon>Polychaeton</taxon>
    </lineage>
</organism>
<sequence>MQYTLATLGLVALAAAAPAPQGVTSAIAPTTTPPSDCKASYDGKFQIQIVNVTSSTGTKAKRQADGTLTITLSDGVLTDQDGRTGYIAANDQFQFDGPPQTGAKYTAGFALCSNNSLTLGDDAIFYGCLSGTFYNLYDENDSAQCTPIYIQAIPYGGSSATGGEASDGQPTATSVVSQLSDGQVTGTPVSSPITQISDGQPQAPTSVASPITQISDGQPQAPTSAASPITQISDGQPQAPTSAASPITQISDGQPQAPTSAVSPITQISDGQPQAPTSAVSPVTQISDGQPQAPTSAPAYTPSGSIVPVPSNGTSPTSPSAPPVYTGA</sequence>
<dbReference type="InterPro" id="IPR054508">
    <property type="entry name" value="PIR1-like_C"/>
</dbReference>
<dbReference type="PROSITE" id="PS50256">
    <property type="entry name" value="PIR_REPEAT_2"/>
    <property type="match status" value="6"/>
</dbReference>
<evidence type="ECO:0000259" key="9">
    <source>
        <dbReference type="Pfam" id="PF22799"/>
    </source>
</evidence>
<proteinExistence type="inferred from homology"/>
<feature type="domain" description="Cell wall mannoprotein PIR1-like C-terminal" evidence="9">
    <location>
        <begin position="75"/>
        <end position="148"/>
    </location>
</feature>
<evidence type="ECO:0000256" key="7">
    <source>
        <dbReference type="SAM" id="MobiDB-lite"/>
    </source>
</evidence>
<feature type="chain" id="PRO_5040169673" evidence="8">
    <location>
        <begin position="17"/>
        <end position="328"/>
    </location>
</feature>